<gene>
    <name evidence="2" type="ORF">M5D96_000685</name>
</gene>
<keyword evidence="1" id="KW-0812">Transmembrane</keyword>
<protein>
    <submittedName>
        <fullName evidence="2">Uncharacterized protein</fullName>
    </submittedName>
</protein>
<dbReference type="AlphaFoldDB" id="A0A9P9YWQ4"/>
<name>A0A9P9YWQ4_9MUSC</name>
<organism evidence="2 3">
    <name type="scientific">Drosophila gunungcola</name>
    <name type="common">fruit fly</name>
    <dbReference type="NCBI Taxonomy" id="103775"/>
    <lineage>
        <taxon>Eukaryota</taxon>
        <taxon>Metazoa</taxon>
        <taxon>Ecdysozoa</taxon>
        <taxon>Arthropoda</taxon>
        <taxon>Hexapoda</taxon>
        <taxon>Insecta</taxon>
        <taxon>Pterygota</taxon>
        <taxon>Neoptera</taxon>
        <taxon>Endopterygota</taxon>
        <taxon>Diptera</taxon>
        <taxon>Brachycera</taxon>
        <taxon>Muscomorpha</taxon>
        <taxon>Ephydroidea</taxon>
        <taxon>Drosophilidae</taxon>
        <taxon>Drosophila</taxon>
        <taxon>Sophophora</taxon>
    </lineage>
</organism>
<comment type="caution">
    <text evidence="2">The sequence shown here is derived from an EMBL/GenBank/DDBJ whole genome shotgun (WGS) entry which is preliminary data.</text>
</comment>
<sequence>MGTKLLLVLVLVLLLLLILILTGMWHSLTSVPLPTLILPALIAITIVIRIPINCVLWILDAGYWSLILRPVSCCPAFAQWFDLENPEEVACPGDYNIKCNAFQASI</sequence>
<keyword evidence="3" id="KW-1185">Reference proteome</keyword>
<keyword evidence="1" id="KW-1133">Transmembrane helix</keyword>
<evidence type="ECO:0000313" key="2">
    <source>
        <dbReference type="EMBL" id="KAI8044516.1"/>
    </source>
</evidence>
<reference evidence="2" key="1">
    <citation type="journal article" date="2023" name="Genome Biol. Evol.">
        <title>Long-read-based Genome Assembly of Drosophila gunungcola Reveals Fewer Chemosensory Genes in Flower-breeding Species.</title>
        <authorList>
            <person name="Negi A."/>
            <person name="Liao B.Y."/>
            <person name="Yeh S.D."/>
        </authorList>
    </citation>
    <scope>NUCLEOTIDE SEQUENCE</scope>
    <source>
        <strain evidence="2">Sukarami</strain>
    </source>
</reference>
<proteinExistence type="predicted"/>
<dbReference type="Proteomes" id="UP001059596">
    <property type="component" value="Chromosome 3R"/>
</dbReference>
<evidence type="ECO:0000313" key="3">
    <source>
        <dbReference type="Proteomes" id="UP001059596"/>
    </source>
</evidence>
<evidence type="ECO:0000256" key="1">
    <source>
        <dbReference type="SAM" id="Phobius"/>
    </source>
</evidence>
<dbReference type="EMBL" id="JAMKOV010000001">
    <property type="protein sequence ID" value="KAI8044516.1"/>
    <property type="molecule type" value="Genomic_DNA"/>
</dbReference>
<keyword evidence="1" id="KW-0472">Membrane</keyword>
<feature type="transmembrane region" description="Helical" evidence="1">
    <location>
        <begin position="40"/>
        <end position="59"/>
    </location>
</feature>
<accession>A0A9P9YWQ4</accession>